<evidence type="ECO:0000256" key="1">
    <source>
        <dbReference type="SAM" id="Coils"/>
    </source>
</evidence>
<feature type="compositionally biased region" description="Basic residues" evidence="2">
    <location>
        <begin position="78"/>
        <end position="93"/>
    </location>
</feature>
<comment type="caution">
    <text evidence="3">The sequence shown here is derived from an EMBL/GenBank/DDBJ whole genome shotgun (WGS) entry which is preliminary data.</text>
</comment>
<keyword evidence="4" id="KW-1185">Reference proteome</keyword>
<evidence type="ECO:0000256" key="2">
    <source>
        <dbReference type="SAM" id="MobiDB-lite"/>
    </source>
</evidence>
<accession>A0ABQ8YYZ3</accession>
<feature type="compositionally biased region" description="Basic residues" evidence="2">
    <location>
        <begin position="305"/>
        <end position="314"/>
    </location>
</feature>
<feature type="compositionally biased region" description="Polar residues" evidence="2">
    <location>
        <begin position="151"/>
        <end position="170"/>
    </location>
</feature>
<gene>
    <name evidence="3" type="ORF">M0813_16513</name>
</gene>
<feature type="region of interest" description="Disordered" evidence="2">
    <location>
        <begin position="714"/>
        <end position="742"/>
    </location>
</feature>
<evidence type="ECO:0000313" key="4">
    <source>
        <dbReference type="Proteomes" id="UP001150062"/>
    </source>
</evidence>
<evidence type="ECO:0000313" key="3">
    <source>
        <dbReference type="EMBL" id="KAJ6249833.1"/>
    </source>
</evidence>
<feature type="compositionally biased region" description="Polar residues" evidence="2">
    <location>
        <begin position="721"/>
        <end position="735"/>
    </location>
</feature>
<name>A0ABQ8YYZ3_9EUKA</name>
<feature type="compositionally biased region" description="Low complexity" evidence="2">
    <location>
        <begin position="47"/>
        <end position="62"/>
    </location>
</feature>
<reference evidence="3" key="1">
    <citation type="submission" date="2022-08" db="EMBL/GenBank/DDBJ databases">
        <title>Novel sulfate-reducing endosymbionts in the free-living metamonad Anaeramoeba.</title>
        <authorList>
            <person name="Jerlstrom-Hultqvist J."/>
            <person name="Cepicka I."/>
            <person name="Gallot-Lavallee L."/>
            <person name="Salas-Leiva D."/>
            <person name="Curtis B.A."/>
            <person name="Zahonova K."/>
            <person name="Pipaliya S."/>
            <person name="Dacks J."/>
            <person name="Roger A.J."/>
        </authorList>
    </citation>
    <scope>NUCLEOTIDE SEQUENCE</scope>
    <source>
        <strain evidence="3">Schooner1</strain>
    </source>
</reference>
<feature type="compositionally biased region" description="Low complexity" evidence="2">
    <location>
        <begin position="295"/>
        <end position="304"/>
    </location>
</feature>
<sequence>MMNKKKRKKNCCPLCKKNLQDFSLNRKRFHINTCNEQRQKENQQAFSCSQRTTRSPTTPKRSFYSSSQPSQDNSFNPKRTKKKKKFQKKRNQKFQKITKKLKKQQIEKSKSTVFVDVCKFCGLDISNLKGNPRVQHLSSCANRSILKETTNNLISNRKNTNSPNHQTKQNLDLEKENIDNQSNNLKSSKLKEKRNVKANENQKEKTQFSSTKPRTAPNPNPNLNLNSNSHTFHSKQEKTKLPIKKNQINETNEFNLETDDCEAFFKEFEKAQNDKRNNSGDTGKQNSNLRNSVHSQVNNQNQNQKQKKLKHNKQLTKSQSNSEILKNNKQFTKSRSNSPNLINTNSIHFSQYQNFQSQKHNQQFQIFTPIERQSPKQNFKPINTPSSIISQQQQQQQQQQHHHVHHYHHRQQQQQNLENNYFPKDQNSSLKNLNICRYEISQTYSKYLRRVKKLEKTLMKEIREIVEFNNLQDEIQILVSIDLKVEERNKSSISSNNQKNNLYNDQNNNNNNSTINTHHNNKNINDVTNNENWDNGIGNEEVQLIPPQCQNQLPELVNNTYEEYPSQLPVEKNFKTHHNPIKQTYQQPLNNYYNHQNSNYLNQNIYSSHNNSNGNGNNYNYENENGNENNYNYENENENEDENNYNYDHEGYADEDYYQNNNNDNNYENRQFLFENEKELLNSKIITIDSEMQESQIVRKRLIEESSSFTSNKQKLRSTEKFLNNENKTSNSSELTSKEKSRITREKKMQQKKENIINFIKIQPIFDEILLLNVVDLDELLNLINNNSEIKCSRTLLKNILDEQSIPFHDKKKKKRNYNTLLSQKF</sequence>
<feature type="region of interest" description="Disordered" evidence="2">
    <location>
        <begin position="151"/>
        <end position="246"/>
    </location>
</feature>
<feature type="compositionally biased region" description="Low complexity" evidence="2">
    <location>
        <begin position="491"/>
        <end position="526"/>
    </location>
</feature>
<organism evidence="3 4">
    <name type="scientific">Anaeramoeba flamelloides</name>
    <dbReference type="NCBI Taxonomy" id="1746091"/>
    <lineage>
        <taxon>Eukaryota</taxon>
        <taxon>Metamonada</taxon>
        <taxon>Anaeramoebidae</taxon>
        <taxon>Anaeramoeba</taxon>
    </lineage>
</organism>
<feature type="region of interest" description="Disordered" evidence="2">
    <location>
        <begin position="295"/>
        <end position="343"/>
    </location>
</feature>
<dbReference type="Proteomes" id="UP001150062">
    <property type="component" value="Unassembled WGS sequence"/>
</dbReference>
<proteinExistence type="predicted"/>
<feature type="region of interest" description="Disordered" evidence="2">
    <location>
        <begin position="488"/>
        <end position="526"/>
    </location>
</feature>
<feature type="region of interest" description="Disordered" evidence="2">
    <location>
        <begin position="45"/>
        <end position="93"/>
    </location>
</feature>
<feature type="compositionally biased region" description="Basic and acidic residues" evidence="2">
    <location>
        <begin position="189"/>
        <end position="206"/>
    </location>
</feature>
<feature type="region of interest" description="Disordered" evidence="2">
    <location>
        <begin position="608"/>
        <end position="628"/>
    </location>
</feature>
<feature type="compositionally biased region" description="Polar residues" evidence="2">
    <location>
        <begin position="316"/>
        <end position="343"/>
    </location>
</feature>
<protein>
    <submittedName>
        <fullName evidence="3">Uncharacterized protein</fullName>
    </submittedName>
</protein>
<keyword evidence="1" id="KW-0175">Coiled coil</keyword>
<dbReference type="EMBL" id="JAOAOG010000090">
    <property type="protein sequence ID" value="KAJ6249833.1"/>
    <property type="molecule type" value="Genomic_DNA"/>
</dbReference>
<feature type="coiled-coil region" evidence="1">
    <location>
        <begin position="444"/>
        <end position="471"/>
    </location>
</feature>
<feature type="compositionally biased region" description="Polar residues" evidence="2">
    <location>
        <begin position="63"/>
        <end position="77"/>
    </location>
</feature>